<keyword evidence="4 6" id="KW-0472">Membrane</keyword>
<feature type="transmembrane region" description="Helical" evidence="6">
    <location>
        <begin position="217"/>
        <end position="238"/>
    </location>
</feature>
<organism evidence="9 10">
    <name type="scientific">Thalassotalea fonticola</name>
    <dbReference type="NCBI Taxonomy" id="3065649"/>
    <lineage>
        <taxon>Bacteria</taxon>
        <taxon>Pseudomonadati</taxon>
        <taxon>Pseudomonadota</taxon>
        <taxon>Gammaproteobacteria</taxon>
        <taxon>Alteromonadales</taxon>
        <taxon>Colwelliaceae</taxon>
        <taxon>Thalassotalea</taxon>
    </lineage>
</organism>
<dbReference type="PRINTS" id="PR01435">
    <property type="entry name" value="NPOXDRDTASE5"/>
</dbReference>
<name>A0ABZ0GTK1_9GAMM</name>
<dbReference type="Proteomes" id="UP001301442">
    <property type="component" value="Chromosome"/>
</dbReference>
<feature type="domain" description="NADH:quinone oxidoreductase/Mrp antiporter transmembrane" evidence="7">
    <location>
        <begin position="136"/>
        <end position="429"/>
    </location>
</feature>
<protein>
    <submittedName>
        <fullName evidence="9">NADH-quinone oxidoreductase subunit L</fullName>
    </submittedName>
</protein>
<evidence type="ECO:0000259" key="7">
    <source>
        <dbReference type="Pfam" id="PF00361"/>
    </source>
</evidence>
<sequence>MDNIQILAYLPFYPLISFLLLVLLGKRLSWLMATILSVGAMALSALSSAYLLQVAMLTPDTILTAHLWQWFKLGDVAVNFALHLDSLSMVMISVVSGVGFLIHAYAAAYMKDDENYSRFMAYMNLFIVAMLLLVLADNLVLLYLGWEGVGLCSFLLIGFWYQDPENAVAAKKAFIVTRVGDTFLAIGLFLLFRETGSLTIDDVTALAHSNYLVENDMAFWICLLLVGGAVGKSAQLPLQTWLPDAMAGPTPVSALIHAATMVTAGVYLIARMQGLFMLTPEVMTIVAWIGALTLLLAGLAALGQSDIKRVLAYSTMSQIGYMMLALGAGAFSAGVMHLMTHAFFKALLFLTAGSIILALHHQQNMFKMGGLLKKLPLISVLFFIGIAALIAFPGTSGFVSKEAILAELYSSATAGPVFWWIGVIGALITSIYSFRMLFITFFGEYRGNESVHPVTDKLQLIPLIILALLALVGGLITLDLTALFPTISIINNDPAWLHTIAIATPFVGIVIAYVGYFPKTGQDISDPSENISAAVGSGVNLYSFLQRGLGFDTLYTYMLVKPFVFISKLNKNDIIDQIVHGIRWNVQTWHEVFKASQNGQLRWYGAMIGVGVVLLLAIVLFSANVFNAGGGAL</sequence>
<evidence type="ECO:0000256" key="2">
    <source>
        <dbReference type="ARBA" id="ARBA00022692"/>
    </source>
</evidence>
<dbReference type="InterPro" id="IPR003945">
    <property type="entry name" value="NU5C-like"/>
</dbReference>
<evidence type="ECO:0000256" key="1">
    <source>
        <dbReference type="ARBA" id="ARBA00004127"/>
    </source>
</evidence>
<dbReference type="InterPro" id="IPR001750">
    <property type="entry name" value="ND/Mrp_TM"/>
</dbReference>
<feature type="transmembrane region" description="Helical" evidence="6">
    <location>
        <begin position="119"/>
        <end position="136"/>
    </location>
</feature>
<feature type="transmembrane region" description="Helical" evidence="6">
    <location>
        <begin position="310"/>
        <end position="336"/>
    </location>
</feature>
<accession>A0ABZ0GTK1</accession>
<feature type="transmembrane region" description="Helical" evidence="6">
    <location>
        <begin position="496"/>
        <end position="516"/>
    </location>
</feature>
<evidence type="ECO:0000256" key="3">
    <source>
        <dbReference type="ARBA" id="ARBA00022989"/>
    </source>
</evidence>
<proteinExistence type="predicted"/>
<dbReference type="EMBL" id="CP136600">
    <property type="protein sequence ID" value="WOH39025.1"/>
    <property type="molecule type" value="Genomic_DNA"/>
</dbReference>
<feature type="transmembrane region" description="Helical" evidence="6">
    <location>
        <begin position="250"/>
        <end position="270"/>
    </location>
</feature>
<feature type="transmembrane region" description="Helical" evidence="6">
    <location>
        <begin position="460"/>
        <end position="484"/>
    </location>
</feature>
<feature type="transmembrane region" description="Helical" evidence="6">
    <location>
        <begin position="342"/>
        <end position="359"/>
    </location>
</feature>
<dbReference type="NCBIfam" id="NF005141">
    <property type="entry name" value="PRK06590.1"/>
    <property type="match status" value="1"/>
</dbReference>
<dbReference type="InterPro" id="IPR018393">
    <property type="entry name" value="NADHpl_OxRdtase_5_subgr"/>
</dbReference>
<feature type="transmembrane region" description="Helical" evidence="6">
    <location>
        <begin position="31"/>
        <end position="52"/>
    </location>
</feature>
<feature type="transmembrane region" description="Helical" evidence="6">
    <location>
        <begin position="371"/>
        <end position="392"/>
    </location>
</feature>
<gene>
    <name evidence="9" type="primary">nuoL</name>
    <name evidence="9" type="ORF">RI844_07325</name>
</gene>
<evidence type="ECO:0000256" key="4">
    <source>
        <dbReference type="ARBA" id="ARBA00023136"/>
    </source>
</evidence>
<feature type="transmembrane region" description="Helical" evidence="6">
    <location>
        <begin position="417"/>
        <end position="439"/>
    </location>
</feature>
<dbReference type="Gene3D" id="1.20.5.2700">
    <property type="match status" value="1"/>
</dbReference>
<dbReference type="RefSeq" id="WP_348397791.1">
    <property type="nucleotide sequence ID" value="NZ_CP136600.1"/>
</dbReference>
<reference evidence="9 10" key="1">
    <citation type="submission" date="2023-09" db="EMBL/GenBank/DDBJ databases">
        <authorList>
            <person name="Qi X."/>
        </authorList>
    </citation>
    <scope>NUCLEOTIDE SEQUENCE [LARGE SCALE GENOMIC DNA]</scope>
    <source>
        <strain evidence="9 10">S1-1</strain>
    </source>
</reference>
<feature type="domain" description="NADH-Ubiquinone oxidoreductase (complex I) chain 5 N-terminal" evidence="8">
    <location>
        <begin position="70"/>
        <end position="120"/>
    </location>
</feature>
<feature type="transmembrane region" description="Helical" evidence="6">
    <location>
        <begin position="87"/>
        <end position="107"/>
    </location>
</feature>
<evidence type="ECO:0000256" key="5">
    <source>
        <dbReference type="RuleBase" id="RU000320"/>
    </source>
</evidence>
<evidence type="ECO:0000313" key="10">
    <source>
        <dbReference type="Proteomes" id="UP001301442"/>
    </source>
</evidence>
<dbReference type="PRINTS" id="PR01434">
    <property type="entry name" value="NADHDHGNASE5"/>
</dbReference>
<evidence type="ECO:0000259" key="8">
    <source>
        <dbReference type="Pfam" id="PF00662"/>
    </source>
</evidence>
<dbReference type="NCBIfam" id="TIGR01974">
    <property type="entry name" value="NDH_I_L"/>
    <property type="match status" value="1"/>
</dbReference>
<dbReference type="PANTHER" id="PTHR42829">
    <property type="entry name" value="NADH-UBIQUINONE OXIDOREDUCTASE CHAIN 5"/>
    <property type="match status" value="1"/>
</dbReference>
<feature type="transmembrane region" description="Helical" evidence="6">
    <location>
        <begin position="142"/>
        <end position="161"/>
    </location>
</feature>
<comment type="subcellular location">
    <subcellularLocation>
        <location evidence="1">Endomembrane system</location>
        <topology evidence="1">Multi-pass membrane protein</topology>
    </subcellularLocation>
    <subcellularLocation>
        <location evidence="5">Membrane</location>
        <topology evidence="5">Multi-pass membrane protein</topology>
    </subcellularLocation>
</comment>
<keyword evidence="3 6" id="KW-1133">Transmembrane helix</keyword>
<feature type="transmembrane region" description="Helical" evidence="6">
    <location>
        <begin position="603"/>
        <end position="626"/>
    </location>
</feature>
<keyword evidence="10" id="KW-1185">Reference proteome</keyword>
<feature type="transmembrane region" description="Helical" evidence="6">
    <location>
        <begin position="173"/>
        <end position="192"/>
    </location>
</feature>
<dbReference type="PANTHER" id="PTHR42829:SF2">
    <property type="entry name" value="NADH-UBIQUINONE OXIDOREDUCTASE CHAIN 5"/>
    <property type="match status" value="1"/>
</dbReference>
<feature type="transmembrane region" description="Helical" evidence="6">
    <location>
        <begin position="282"/>
        <end position="303"/>
    </location>
</feature>
<dbReference type="Pfam" id="PF00662">
    <property type="entry name" value="Proton_antipo_N"/>
    <property type="match status" value="1"/>
</dbReference>
<keyword evidence="2 5" id="KW-0812">Transmembrane</keyword>
<evidence type="ECO:0000256" key="6">
    <source>
        <dbReference type="SAM" id="Phobius"/>
    </source>
</evidence>
<dbReference type="Pfam" id="PF00361">
    <property type="entry name" value="Proton_antipo_M"/>
    <property type="match status" value="1"/>
</dbReference>
<feature type="transmembrane region" description="Helical" evidence="6">
    <location>
        <begin position="6"/>
        <end position="24"/>
    </location>
</feature>
<evidence type="ECO:0000313" key="9">
    <source>
        <dbReference type="EMBL" id="WOH39025.1"/>
    </source>
</evidence>
<dbReference type="InterPro" id="IPR001516">
    <property type="entry name" value="Proton_antipo_N"/>
</dbReference>